<evidence type="ECO:0000256" key="2">
    <source>
        <dbReference type="ARBA" id="ARBA00006962"/>
    </source>
</evidence>
<keyword evidence="8" id="KW-1185">Reference proteome</keyword>
<dbReference type="GO" id="GO:0016758">
    <property type="term" value="F:hexosyltransferase activity"/>
    <property type="evidence" value="ECO:0007669"/>
    <property type="project" value="InterPro"/>
</dbReference>
<keyword evidence="3" id="KW-0328">Glycosyltransferase</keyword>
<dbReference type="PANTHER" id="PTHR43025:SF3">
    <property type="entry name" value="MONOGALACTOSYLDIACYLGLYCEROL SYNTHASE 1, CHLOROPLASTIC"/>
    <property type="match status" value="1"/>
</dbReference>
<evidence type="ECO:0000313" key="7">
    <source>
        <dbReference type="EMBL" id="SEN13000.1"/>
    </source>
</evidence>
<dbReference type="Proteomes" id="UP000199158">
    <property type="component" value="Unassembled WGS sequence"/>
</dbReference>
<keyword evidence="4 7" id="KW-0808">Transferase</keyword>
<dbReference type="GO" id="GO:0016020">
    <property type="term" value="C:membrane"/>
    <property type="evidence" value="ECO:0007669"/>
    <property type="project" value="UniProtKB-SubCell"/>
</dbReference>
<dbReference type="SUPFAM" id="SSF53756">
    <property type="entry name" value="UDP-Glycosyltransferase/glycogen phosphorylase"/>
    <property type="match status" value="1"/>
</dbReference>
<organism evidence="7 8">
    <name type="scientific">Hydrogenoanaerobacterium saccharovorans</name>
    <dbReference type="NCBI Taxonomy" id="474960"/>
    <lineage>
        <taxon>Bacteria</taxon>
        <taxon>Bacillati</taxon>
        <taxon>Bacillota</taxon>
        <taxon>Clostridia</taxon>
        <taxon>Eubacteriales</taxon>
        <taxon>Oscillospiraceae</taxon>
        <taxon>Hydrogenoanaerobacterium</taxon>
    </lineage>
</organism>
<dbReference type="Gene3D" id="3.40.50.2000">
    <property type="entry name" value="Glycogen Phosphorylase B"/>
    <property type="match status" value="1"/>
</dbReference>
<accession>A0A1H8E0N4</accession>
<evidence type="ECO:0000259" key="6">
    <source>
        <dbReference type="Pfam" id="PF06925"/>
    </source>
</evidence>
<dbReference type="AlphaFoldDB" id="A0A1H8E0N4"/>
<name>A0A1H8E0N4_9FIRM</name>
<dbReference type="EMBL" id="FOCG01000004">
    <property type="protein sequence ID" value="SEN13000.1"/>
    <property type="molecule type" value="Genomic_DNA"/>
</dbReference>
<evidence type="ECO:0000313" key="8">
    <source>
        <dbReference type="Proteomes" id="UP000199158"/>
    </source>
</evidence>
<comment type="subcellular location">
    <subcellularLocation>
        <location evidence="1">Membrane</location>
    </subcellularLocation>
</comment>
<dbReference type="InterPro" id="IPR009695">
    <property type="entry name" value="Diacylglyc_glucosyltr_N"/>
</dbReference>
<dbReference type="InterPro" id="IPR050519">
    <property type="entry name" value="Glycosyltransf_28_UgtP"/>
</dbReference>
<evidence type="ECO:0000256" key="1">
    <source>
        <dbReference type="ARBA" id="ARBA00004370"/>
    </source>
</evidence>
<feature type="domain" description="Glycosyl transferase family 28 C-terminal" evidence="5">
    <location>
        <begin position="180"/>
        <end position="334"/>
    </location>
</feature>
<gene>
    <name evidence="7" type="ORF">SAMN05216180_2834</name>
</gene>
<comment type="similarity">
    <text evidence="2">Belongs to the glycosyltransferase 28 family.</text>
</comment>
<dbReference type="RefSeq" id="WP_162840941.1">
    <property type="nucleotide sequence ID" value="NZ_FOCG01000004.1"/>
</dbReference>
<protein>
    <submittedName>
        <fullName evidence="7">UDP-N-acetylglucosamine:LPS N-acetylglucosamine transferase</fullName>
    </submittedName>
</protein>
<evidence type="ECO:0000256" key="4">
    <source>
        <dbReference type="ARBA" id="ARBA00022679"/>
    </source>
</evidence>
<evidence type="ECO:0000256" key="3">
    <source>
        <dbReference type="ARBA" id="ARBA00022676"/>
    </source>
</evidence>
<dbReference type="Pfam" id="PF06925">
    <property type="entry name" value="MGDG_synth"/>
    <property type="match status" value="1"/>
</dbReference>
<dbReference type="Pfam" id="PF04101">
    <property type="entry name" value="Glyco_tran_28_C"/>
    <property type="match status" value="1"/>
</dbReference>
<dbReference type="InterPro" id="IPR007235">
    <property type="entry name" value="Glyco_trans_28_C"/>
</dbReference>
<dbReference type="GO" id="GO:0009247">
    <property type="term" value="P:glycolipid biosynthetic process"/>
    <property type="evidence" value="ECO:0007669"/>
    <property type="project" value="InterPro"/>
</dbReference>
<dbReference type="PANTHER" id="PTHR43025">
    <property type="entry name" value="MONOGALACTOSYLDIACYLGLYCEROL SYNTHASE"/>
    <property type="match status" value="1"/>
</dbReference>
<dbReference type="STRING" id="474960.SAMN05216180_2834"/>
<proteinExistence type="inferred from homology"/>
<sequence length="342" mass="38660">MKVWIVTARFGQGHFSAAKAIEEEYKARGYEVIVSDIMELLYPFFSSWIYGVFNHIICRHSVIYNFLNEFGRNPKKERNQSQQVQKAFKEIQPDVILTTWSACARMLGPLPVPIYVCITDLGVHTGWIAPHVQGYFAATQDVAQKLIQMGVAKEKIHIHGIPVKKVFREINHKPKSSNKILIMGGGLGILPWVDKLLDELCEYPEINITVIAGNNRSLYRKLERKYPFVTVLGFTNEVSRYLAESDLLVSKPGGVSLFESIYAETPCVAVFPSYKHELDNAEFIQKQGIGAVVRSGESAGACVVNLLKDGDERHSYQLNMKKIKQELQAQQGEEQYVIEHAI</sequence>
<reference evidence="7 8" key="1">
    <citation type="submission" date="2016-10" db="EMBL/GenBank/DDBJ databases">
        <authorList>
            <person name="de Groot N.N."/>
        </authorList>
    </citation>
    <scope>NUCLEOTIDE SEQUENCE [LARGE SCALE GENOMIC DNA]</scope>
    <source>
        <strain evidence="7 8">CGMCC 1.5070</strain>
    </source>
</reference>
<feature type="domain" description="Diacylglycerol glucosyltransferase N-terminal" evidence="6">
    <location>
        <begin position="14"/>
        <end position="163"/>
    </location>
</feature>
<evidence type="ECO:0000259" key="5">
    <source>
        <dbReference type="Pfam" id="PF04101"/>
    </source>
</evidence>